<keyword evidence="3" id="KW-1185">Reference proteome</keyword>
<dbReference type="Proteomes" id="UP000784294">
    <property type="component" value="Unassembled WGS sequence"/>
</dbReference>
<evidence type="ECO:0000313" key="3">
    <source>
        <dbReference type="Proteomes" id="UP000784294"/>
    </source>
</evidence>
<name>A0A3S5A3N3_9PLAT</name>
<keyword evidence="1" id="KW-1133">Transmembrane helix</keyword>
<evidence type="ECO:0000256" key="1">
    <source>
        <dbReference type="SAM" id="Phobius"/>
    </source>
</evidence>
<accession>A0A3S5A3N3</accession>
<keyword evidence="1" id="KW-0812">Transmembrane</keyword>
<comment type="caution">
    <text evidence="2">The sequence shown here is derived from an EMBL/GenBank/DDBJ whole genome shotgun (WGS) entry which is preliminary data.</text>
</comment>
<proteinExistence type="predicted"/>
<sequence length="130" mass="15032">MPVGCANPESPRARKTCDFILSLTNPPTRQLICPSPLESELHPPYPPPISYSYHTPIQAPSAHPAHHLIIFATHCFDVNSCCEPNLYLAGRRYILLFAYVYFYLVILIRFMGSRYRGSHSQREREREREK</sequence>
<organism evidence="2 3">
    <name type="scientific">Protopolystoma xenopodis</name>
    <dbReference type="NCBI Taxonomy" id="117903"/>
    <lineage>
        <taxon>Eukaryota</taxon>
        <taxon>Metazoa</taxon>
        <taxon>Spiralia</taxon>
        <taxon>Lophotrochozoa</taxon>
        <taxon>Platyhelminthes</taxon>
        <taxon>Monogenea</taxon>
        <taxon>Polyopisthocotylea</taxon>
        <taxon>Polystomatidea</taxon>
        <taxon>Polystomatidae</taxon>
        <taxon>Protopolystoma</taxon>
    </lineage>
</organism>
<gene>
    <name evidence="2" type="ORF">PXEA_LOCUS12422</name>
</gene>
<dbReference type="AlphaFoldDB" id="A0A3S5A3N3"/>
<dbReference type="EMBL" id="CAAALY010039546">
    <property type="protein sequence ID" value="VEL18982.1"/>
    <property type="molecule type" value="Genomic_DNA"/>
</dbReference>
<protein>
    <submittedName>
        <fullName evidence="2">Uncharacterized protein</fullName>
    </submittedName>
</protein>
<keyword evidence="1" id="KW-0472">Membrane</keyword>
<evidence type="ECO:0000313" key="2">
    <source>
        <dbReference type="EMBL" id="VEL18982.1"/>
    </source>
</evidence>
<feature type="transmembrane region" description="Helical" evidence="1">
    <location>
        <begin position="93"/>
        <end position="112"/>
    </location>
</feature>
<reference evidence="2" key="1">
    <citation type="submission" date="2018-11" db="EMBL/GenBank/DDBJ databases">
        <authorList>
            <consortium name="Pathogen Informatics"/>
        </authorList>
    </citation>
    <scope>NUCLEOTIDE SEQUENCE</scope>
</reference>